<sequence>MQRRKGAKALNPTTGVRESLDLEAWLPDRQLGEMSTRPDMVVAQVSRAPERDLPGAQDVRDARA</sequence>
<feature type="region of interest" description="Disordered" evidence="1">
    <location>
        <begin position="45"/>
        <end position="64"/>
    </location>
</feature>
<gene>
    <name evidence="2" type="ORF">SOCE836_106340</name>
</gene>
<evidence type="ECO:0000313" key="2">
    <source>
        <dbReference type="EMBL" id="AUX38390.1"/>
    </source>
</evidence>
<reference evidence="2 3" key="1">
    <citation type="submission" date="2015-09" db="EMBL/GenBank/DDBJ databases">
        <title>Sorangium comparison.</title>
        <authorList>
            <person name="Zaburannyi N."/>
            <person name="Bunk B."/>
            <person name="Overmann J."/>
            <person name="Mueller R."/>
        </authorList>
    </citation>
    <scope>NUCLEOTIDE SEQUENCE [LARGE SCALE GENOMIC DNA]</scope>
    <source>
        <strain evidence="2 3">So ce836</strain>
    </source>
</reference>
<protein>
    <submittedName>
        <fullName evidence="2">Uncharacterized protein</fullName>
    </submittedName>
</protein>
<evidence type="ECO:0000256" key="1">
    <source>
        <dbReference type="SAM" id="MobiDB-lite"/>
    </source>
</evidence>
<organism evidence="2 3">
    <name type="scientific">Sorangium cellulosum</name>
    <name type="common">Polyangium cellulosum</name>
    <dbReference type="NCBI Taxonomy" id="56"/>
    <lineage>
        <taxon>Bacteria</taxon>
        <taxon>Pseudomonadati</taxon>
        <taxon>Myxococcota</taxon>
        <taxon>Polyangia</taxon>
        <taxon>Polyangiales</taxon>
        <taxon>Polyangiaceae</taxon>
        <taxon>Sorangium</taxon>
    </lineage>
</organism>
<dbReference type="EMBL" id="CP012672">
    <property type="protein sequence ID" value="AUX38390.1"/>
    <property type="molecule type" value="Genomic_DNA"/>
</dbReference>
<dbReference type="RefSeq" id="WP_129580847.1">
    <property type="nucleotide sequence ID" value="NZ_CP012672.1"/>
</dbReference>
<feature type="compositionally biased region" description="Basic and acidic residues" evidence="1">
    <location>
        <begin position="48"/>
        <end position="64"/>
    </location>
</feature>
<name>A0A4P2R5J1_SORCE</name>
<proteinExistence type="predicted"/>
<dbReference type="AlphaFoldDB" id="A0A4P2R5J1"/>
<accession>A0A4P2R5J1</accession>
<evidence type="ECO:0000313" key="3">
    <source>
        <dbReference type="Proteomes" id="UP000295497"/>
    </source>
</evidence>
<dbReference type="Proteomes" id="UP000295497">
    <property type="component" value="Chromosome"/>
</dbReference>